<dbReference type="EMBL" id="BSTI01000001">
    <property type="protein sequence ID" value="GLY63557.1"/>
    <property type="molecule type" value="Genomic_DNA"/>
</dbReference>
<evidence type="ECO:0000313" key="1">
    <source>
        <dbReference type="EMBL" id="GLY63557.1"/>
    </source>
</evidence>
<evidence type="ECO:0000313" key="2">
    <source>
        <dbReference type="Proteomes" id="UP001165136"/>
    </source>
</evidence>
<proteinExistence type="predicted"/>
<keyword evidence="2" id="KW-1185">Reference proteome</keyword>
<organism evidence="1 2">
    <name type="scientific">Amycolatopsis taiwanensis</name>
    <dbReference type="NCBI Taxonomy" id="342230"/>
    <lineage>
        <taxon>Bacteria</taxon>
        <taxon>Bacillati</taxon>
        <taxon>Actinomycetota</taxon>
        <taxon>Actinomycetes</taxon>
        <taxon>Pseudonocardiales</taxon>
        <taxon>Pseudonocardiaceae</taxon>
        <taxon>Amycolatopsis</taxon>
    </lineage>
</organism>
<sequence length="85" mass="9131">MVTEDGSCNKPCTKGRVDNAPARCAGKYIAVADRRPARVGQMVIVLDQNIMNVALPAVQRSLGFSAENLVWVVNAYVIPFGGLLL</sequence>
<evidence type="ECO:0008006" key="3">
    <source>
        <dbReference type="Google" id="ProtNLM"/>
    </source>
</evidence>
<reference evidence="1" key="1">
    <citation type="submission" date="2023-03" db="EMBL/GenBank/DDBJ databases">
        <title>Amycolatopsis taiwanensis NBRC 103393.</title>
        <authorList>
            <person name="Ichikawa N."/>
            <person name="Sato H."/>
            <person name="Tonouchi N."/>
        </authorList>
    </citation>
    <scope>NUCLEOTIDE SEQUENCE</scope>
    <source>
        <strain evidence="1">NBRC 103393</strain>
    </source>
</reference>
<accession>A0A9W6QWW9</accession>
<name>A0A9W6QWW9_9PSEU</name>
<comment type="caution">
    <text evidence="1">The sequence shown here is derived from an EMBL/GenBank/DDBJ whole genome shotgun (WGS) entry which is preliminary data.</text>
</comment>
<dbReference type="AlphaFoldDB" id="A0A9W6QWW9"/>
<protein>
    <recommendedName>
        <fullName evidence="3">Major facilitator superfamily (MFS) profile domain-containing protein</fullName>
    </recommendedName>
</protein>
<gene>
    <name evidence="1" type="ORF">Atai01_01760</name>
</gene>
<dbReference type="Proteomes" id="UP001165136">
    <property type="component" value="Unassembled WGS sequence"/>
</dbReference>